<dbReference type="Proteomes" id="UP000632498">
    <property type="component" value="Unassembled WGS sequence"/>
</dbReference>
<dbReference type="PANTHER" id="PTHR30349">
    <property type="entry name" value="PHAGE INTEGRASE-RELATED"/>
    <property type="match status" value="1"/>
</dbReference>
<dbReference type="GO" id="GO:0003677">
    <property type="term" value="F:DNA binding"/>
    <property type="evidence" value="ECO:0007669"/>
    <property type="project" value="InterPro"/>
</dbReference>
<gene>
    <name evidence="5" type="ORF">GCM10011332_31930</name>
</gene>
<reference evidence="5" key="1">
    <citation type="journal article" date="2014" name="Int. J. Syst. Evol. Microbiol.">
        <title>Complete genome sequence of Corynebacterium casei LMG S-19264T (=DSM 44701T), isolated from a smear-ripened cheese.</title>
        <authorList>
            <consortium name="US DOE Joint Genome Institute (JGI-PGF)"/>
            <person name="Walter F."/>
            <person name="Albersmeier A."/>
            <person name="Kalinowski J."/>
            <person name="Ruckert C."/>
        </authorList>
    </citation>
    <scope>NUCLEOTIDE SEQUENCE</scope>
    <source>
        <strain evidence="5">CGMCC 1.15254</strain>
    </source>
</reference>
<dbReference type="Gene3D" id="1.10.443.10">
    <property type="entry name" value="Intergrase catalytic core"/>
    <property type="match status" value="1"/>
</dbReference>
<evidence type="ECO:0000313" key="5">
    <source>
        <dbReference type="EMBL" id="GGF75539.1"/>
    </source>
</evidence>
<evidence type="ECO:0000256" key="2">
    <source>
        <dbReference type="ARBA" id="ARBA00022908"/>
    </source>
</evidence>
<sequence length="198" mass="21931">MIEGKARVLTDAEFNRLIRITAAERHGLRNTAILMMSFGLGLRVAELAALTINDVMNDDGSIKDHFQIMRVNSKNKRNREVFLSNSKVRKSLKAYLDDRRHNSDVVMVAGSSLFRSQKGSGFTGHSLQMAMKAMFRRAGLPETVSSHSGRRSFATKLINSGVDIKTVQTMMGHANISQTAVYCQSNPDTMKAVAARIL</sequence>
<dbReference type="InterPro" id="IPR013762">
    <property type="entry name" value="Integrase-like_cat_sf"/>
</dbReference>
<dbReference type="RefSeq" id="WP_188667055.1">
    <property type="nucleotide sequence ID" value="NZ_BMHV01000038.1"/>
</dbReference>
<keyword evidence="6" id="KW-1185">Reference proteome</keyword>
<evidence type="ECO:0000256" key="3">
    <source>
        <dbReference type="ARBA" id="ARBA00023172"/>
    </source>
</evidence>
<dbReference type="InterPro" id="IPR002104">
    <property type="entry name" value="Integrase_catalytic"/>
</dbReference>
<protein>
    <recommendedName>
        <fullName evidence="4">Tyr recombinase domain-containing protein</fullName>
    </recommendedName>
</protein>
<name>A0A917FGK0_9PROT</name>
<evidence type="ECO:0000256" key="1">
    <source>
        <dbReference type="ARBA" id="ARBA00022829"/>
    </source>
</evidence>
<dbReference type="PROSITE" id="PS51898">
    <property type="entry name" value="TYR_RECOMBINASE"/>
    <property type="match status" value="1"/>
</dbReference>
<dbReference type="InterPro" id="IPR050090">
    <property type="entry name" value="Tyrosine_recombinase_XerCD"/>
</dbReference>
<dbReference type="AlphaFoldDB" id="A0A917FGK0"/>
<dbReference type="InterPro" id="IPR011010">
    <property type="entry name" value="DNA_brk_join_enz"/>
</dbReference>
<proteinExistence type="predicted"/>
<keyword evidence="3" id="KW-0233">DNA recombination</keyword>
<evidence type="ECO:0000259" key="4">
    <source>
        <dbReference type="PROSITE" id="PS51898"/>
    </source>
</evidence>
<dbReference type="Pfam" id="PF00589">
    <property type="entry name" value="Phage_integrase"/>
    <property type="match status" value="1"/>
</dbReference>
<dbReference type="GO" id="GO:0007059">
    <property type="term" value="P:chromosome segregation"/>
    <property type="evidence" value="ECO:0007669"/>
    <property type="project" value="UniProtKB-KW"/>
</dbReference>
<keyword evidence="2" id="KW-0229">DNA integration</keyword>
<comment type="caution">
    <text evidence="5">The sequence shown here is derived from an EMBL/GenBank/DDBJ whole genome shotgun (WGS) entry which is preliminary data.</text>
</comment>
<dbReference type="GO" id="GO:0015074">
    <property type="term" value="P:DNA integration"/>
    <property type="evidence" value="ECO:0007669"/>
    <property type="project" value="UniProtKB-KW"/>
</dbReference>
<organism evidence="5 6">
    <name type="scientific">Terasakiella brassicae</name>
    <dbReference type="NCBI Taxonomy" id="1634917"/>
    <lineage>
        <taxon>Bacteria</taxon>
        <taxon>Pseudomonadati</taxon>
        <taxon>Pseudomonadota</taxon>
        <taxon>Alphaproteobacteria</taxon>
        <taxon>Rhodospirillales</taxon>
        <taxon>Terasakiellaceae</taxon>
        <taxon>Terasakiella</taxon>
    </lineage>
</organism>
<accession>A0A917FGK0</accession>
<keyword evidence="1" id="KW-0159">Chromosome partition</keyword>
<dbReference type="PANTHER" id="PTHR30349:SF81">
    <property type="entry name" value="TYROSINE RECOMBINASE XERC"/>
    <property type="match status" value="1"/>
</dbReference>
<dbReference type="GO" id="GO:0006310">
    <property type="term" value="P:DNA recombination"/>
    <property type="evidence" value="ECO:0007669"/>
    <property type="project" value="UniProtKB-KW"/>
</dbReference>
<reference evidence="5" key="2">
    <citation type="submission" date="2020-09" db="EMBL/GenBank/DDBJ databases">
        <authorList>
            <person name="Sun Q."/>
            <person name="Zhou Y."/>
        </authorList>
    </citation>
    <scope>NUCLEOTIDE SEQUENCE</scope>
    <source>
        <strain evidence="5">CGMCC 1.15254</strain>
    </source>
</reference>
<dbReference type="SUPFAM" id="SSF56349">
    <property type="entry name" value="DNA breaking-rejoining enzymes"/>
    <property type="match status" value="1"/>
</dbReference>
<dbReference type="EMBL" id="BMHV01000038">
    <property type="protein sequence ID" value="GGF75539.1"/>
    <property type="molecule type" value="Genomic_DNA"/>
</dbReference>
<evidence type="ECO:0000313" key="6">
    <source>
        <dbReference type="Proteomes" id="UP000632498"/>
    </source>
</evidence>
<feature type="domain" description="Tyr recombinase" evidence="4">
    <location>
        <begin position="4"/>
        <end position="195"/>
    </location>
</feature>